<evidence type="ECO:0000313" key="12">
    <source>
        <dbReference type="Proteomes" id="UP000716291"/>
    </source>
</evidence>
<sequence length="220" mass="25693">MSYSAFHHHPSTVDTSFRIFSPVILFHDNYSSDHHLIELKRTQVNAMLKSNGQFWSNMILSTRYSSPPQTPSTFRSPSLSSSNQSPTRKYQEEEEDDEEEIVIISDVEEPAKMKKPKSKKKRRRGNLPKDVTAVLKEWLKEHSGHPYPTDEEKKSLVEKTQLSLNQISNWFINARRRLLPSLLAIDNTETIKNKSVKRKSKNELDKIDNKQVKRLRSRKF</sequence>
<reference evidence="11" key="1">
    <citation type="journal article" date="2020" name="Microb. Genom.">
        <title>Genetic diversity of clinical and environmental Mucorales isolates obtained from an investigation of mucormycosis cases among solid organ transplant recipients.</title>
        <authorList>
            <person name="Nguyen M.H."/>
            <person name="Kaul D."/>
            <person name="Muto C."/>
            <person name="Cheng S.J."/>
            <person name="Richter R.A."/>
            <person name="Bruno V.M."/>
            <person name="Liu G."/>
            <person name="Beyhan S."/>
            <person name="Sundermann A.J."/>
            <person name="Mounaud S."/>
            <person name="Pasculle A.W."/>
            <person name="Nierman W.C."/>
            <person name="Driscoll E."/>
            <person name="Cumbie R."/>
            <person name="Clancy C.J."/>
            <person name="Dupont C.L."/>
        </authorList>
    </citation>
    <scope>NUCLEOTIDE SEQUENCE</scope>
    <source>
        <strain evidence="11">GL11</strain>
    </source>
</reference>
<accession>A0A9P6XDC9</accession>
<dbReference type="SUPFAM" id="SSF46689">
    <property type="entry name" value="Homeodomain-like"/>
    <property type="match status" value="1"/>
</dbReference>
<feature type="compositionally biased region" description="Basic residues" evidence="9">
    <location>
        <begin position="113"/>
        <end position="126"/>
    </location>
</feature>
<evidence type="ECO:0000256" key="2">
    <source>
        <dbReference type="ARBA" id="ARBA00023015"/>
    </source>
</evidence>
<feature type="region of interest" description="Disordered" evidence="9">
    <location>
        <begin position="196"/>
        <end position="220"/>
    </location>
</feature>
<dbReference type="InterPro" id="IPR001356">
    <property type="entry name" value="HD"/>
</dbReference>
<dbReference type="GO" id="GO:0006355">
    <property type="term" value="P:regulation of DNA-templated transcription"/>
    <property type="evidence" value="ECO:0007669"/>
    <property type="project" value="InterPro"/>
</dbReference>
<dbReference type="InterPro" id="IPR050224">
    <property type="entry name" value="TALE_homeobox"/>
</dbReference>
<dbReference type="PANTHER" id="PTHR11850">
    <property type="entry name" value="HOMEOBOX PROTEIN TRANSCRIPTION FACTORS"/>
    <property type="match status" value="1"/>
</dbReference>
<protein>
    <recommendedName>
        <fullName evidence="10">Homeobox domain-containing protein</fullName>
    </recommendedName>
</protein>
<dbReference type="Gene3D" id="1.10.10.60">
    <property type="entry name" value="Homeodomain-like"/>
    <property type="match status" value="1"/>
</dbReference>
<dbReference type="SMART" id="SM00389">
    <property type="entry name" value="HOX"/>
    <property type="match status" value="1"/>
</dbReference>
<dbReference type="Proteomes" id="UP000716291">
    <property type="component" value="Unassembled WGS sequence"/>
</dbReference>
<evidence type="ECO:0000256" key="4">
    <source>
        <dbReference type="ARBA" id="ARBA00023155"/>
    </source>
</evidence>
<evidence type="ECO:0000256" key="3">
    <source>
        <dbReference type="ARBA" id="ARBA00023125"/>
    </source>
</evidence>
<feature type="compositionally biased region" description="Basic and acidic residues" evidence="9">
    <location>
        <begin position="201"/>
        <end position="211"/>
    </location>
</feature>
<dbReference type="GO" id="GO:0005634">
    <property type="term" value="C:nucleus"/>
    <property type="evidence" value="ECO:0007669"/>
    <property type="project" value="UniProtKB-SubCell"/>
</dbReference>
<feature type="compositionally biased region" description="Low complexity" evidence="9">
    <location>
        <begin position="71"/>
        <end position="85"/>
    </location>
</feature>
<keyword evidence="12" id="KW-1185">Reference proteome</keyword>
<dbReference type="FunFam" id="1.10.10.60:FF:000059">
    <property type="entry name" value="TGFB-induced factor homeobox 1"/>
    <property type="match status" value="1"/>
</dbReference>
<gene>
    <name evidence="11" type="ORF">G6F64_004111</name>
</gene>
<dbReference type="GO" id="GO:0003677">
    <property type="term" value="F:DNA binding"/>
    <property type="evidence" value="ECO:0007669"/>
    <property type="project" value="UniProtKB-UniRule"/>
</dbReference>
<dbReference type="InterPro" id="IPR009057">
    <property type="entry name" value="Homeodomain-like_sf"/>
</dbReference>
<dbReference type="Pfam" id="PF05920">
    <property type="entry name" value="Homeobox_KN"/>
    <property type="match status" value="1"/>
</dbReference>
<dbReference type="AlphaFoldDB" id="A0A9P6XDC9"/>
<evidence type="ECO:0000256" key="5">
    <source>
        <dbReference type="ARBA" id="ARBA00023163"/>
    </source>
</evidence>
<evidence type="ECO:0000256" key="7">
    <source>
        <dbReference type="ARBA" id="ARBA00038021"/>
    </source>
</evidence>
<dbReference type="CDD" id="cd00086">
    <property type="entry name" value="homeodomain"/>
    <property type="match status" value="1"/>
</dbReference>
<feature type="compositionally biased region" description="Acidic residues" evidence="9">
    <location>
        <begin position="92"/>
        <end position="101"/>
    </location>
</feature>
<dbReference type="InterPro" id="IPR008422">
    <property type="entry name" value="KN_HD"/>
</dbReference>
<evidence type="ECO:0000313" key="11">
    <source>
        <dbReference type="EMBL" id="KAG1311025.1"/>
    </source>
</evidence>
<comment type="subcellular location">
    <subcellularLocation>
        <location evidence="1 8">Nucleus</location>
    </subcellularLocation>
</comment>
<organism evidence="11 12">
    <name type="scientific">Rhizopus oryzae</name>
    <name type="common">Mucormycosis agent</name>
    <name type="synonym">Rhizopus arrhizus var. delemar</name>
    <dbReference type="NCBI Taxonomy" id="64495"/>
    <lineage>
        <taxon>Eukaryota</taxon>
        <taxon>Fungi</taxon>
        <taxon>Fungi incertae sedis</taxon>
        <taxon>Mucoromycota</taxon>
        <taxon>Mucoromycotina</taxon>
        <taxon>Mucoromycetes</taxon>
        <taxon>Mucorales</taxon>
        <taxon>Mucorineae</taxon>
        <taxon>Rhizopodaceae</taxon>
        <taxon>Rhizopus</taxon>
    </lineage>
</organism>
<dbReference type="PROSITE" id="PS50071">
    <property type="entry name" value="HOMEOBOX_2"/>
    <property type="match status" value="1"/>
</dbReference>
<proteinExistence type="inferred from homology"/>
<dbReference type="EMBL" id="JAANQT010000435">
    <property type="protein sequence ID" value="KAG1311025.1"/>
    <property type="molecule type" value="Genomic_DNA"/>
</dbReference>
<comment type="similarity">
    <text evidence="7">Belongs to the TALE/TGIF homeobox family.</text>
</comment>
<keyword evidence="5" id="KW-0804">Transcription</keyword>
<dbReference type="OrthoDB" id="10056939at2759"/>
<keyword evidence="6 8" id="KW-0539">Nucleus</keyword>
<evidence type="ECO:0000256" key="6">
    <source>
        <dbReference type="ARBA" id="ARBA00023242"/>
    </source>
</evidence>
<evidence type="ECO:0000256" key="8">
    <source>
        <dbReference type="PROSITE-ProRule" id="PRU00108"/>
    </source>
</evidence>
<evidence type="ECO:0000259" key="10">
    <source>
        <dbReference type="PROSITE" id="PS50071"/>
    </source>
</evidence>
<feature type="DNA-binding region" description="Homeobox" evidence="8">
    <location>
        <begin position="120"/>
        <end position="182"/>
    </location>
</feature>
<evidence type="ECO:0000256" key="9">
    <source>
        <dbReference type="SAM" id="MobiDB-lite"/>
    </source>
</evidence>
<keyword evidence="2" id="KW-0805">Transcription regulation</keyword>
<comment type="caution">
    <text evidence="11">The sequence shown here is derived from an EMBL/GenBank/DDBJ whole genome shotgun (WGS) entry which is preliminary data.</text>
</comment>
<name>A0A9P6XDC9_RHIOR</name>
<keyword evidence="4 8" id="KW-0371">Homeobox</keyword>
<feature type="region of interest" description="Disordered" evidence="9">
    <location>
        <begin position="66"/>
        <end position="127"/>
    </location>
</feature>
<feature type="domain" description="Homeobox" evidence="10">
    <location>
        <begin position="118"/>
        <end position="181"/>
    </location>
</feature>
<keyword evidence="3 8" id="KW-0238">DNA-binding</keyword>
<evidence type="ECO:0000256" key="1">
    <source>
        <dbReference type="ARBA" id="ARBA00004123"/>
    </source>
</evidence>